<reference evidence="1" key="1">
    <citation type="submission" date="2014-09" db="EMBL/GenBank/DDBJ databases">
        <authorList>
            <person name="Magalhaes I.L.F."/>
            <person name="Oliveira U."/>
            <person name="Santos F.R."/>
            <person name="Vidigal T.H.D.A."/>
            <person name="Brescovit A.D."/>
            <person name="Santos A.J."/>
        </authorList>
    </citation>
    <scope>NUCLEOTIDE SEQUENCE</scope>
    <source>
        <tissue evidence="1">Shoot tissue taken approximately 20 cm above the soil surface</tissue>
    </source>
</reference>
<dbReference type="EMBL" id="GBRH01279065">
    <property type="protein sequence ID" value="JAD18830.1"/>
    <property type="molecule type" value="Transcribed_RNA"/>
</dbReference>
<reference evidence="1" key="2">
    <citation type="journal article" date="2015" name="Data Brief">
        <title>Shoot transcriptome of the giant reed, Arundo donax.</title>
        <authorList>
            <person name="Barrero R.A."/>
            <person name="Guerrero F.D."/>
            <person name="Moolhuijzen P."/>
            <person name="Goolsby J.A."/>
            <person name="Tidwell J."/>
            <person name="Bellgard S.E."/>
            <person name="Bellgard M.I."/>
        </authorList>
    </citation>
    <scope>NUCLEOTIDE SEQUENCE</scope>
    <source>
        <tissue evidence="1">Shoot tissue taken approximately 20 cm above the soil surface</tissue>
    </source>
</reference>
<accession>A0A0A8Y1B6</accession>
<sequence length="27" mass="3064">MHPKDYNSMPNVTMCNVAYNVTTSSRC</sequence>
<proteinExistence type="predicted"/>
<evidence type="ECO:0000313" key="1">
    <source>
        <dbReference type="EMBL" id="JAD18830.1"/>
    </source>
</evidence>
<name>A0A0A8Y1B6_ARUDO</name>
<protein>
    <submittedName>
        <fullName evidence="1">Uncharacterized protein</fullName>
    </submittedName>
</protein>
<dbReference type="AlphaFoldDB" id="A0A0A8Y1B6"/>
<organism evidence="1">
    <name type="scientific">Arundo donax</name>
    <name type="common">Giant reed</name>
    <name type="synonym">Donax arundinaceus</name>
    <dbReference type="NCBI Taxonomy" id="35708"/>
    <lineage>
        <taxon>Eukaryota</taxon>
        <taxon>Viridiplantae</taxon>
        <taxon>Streptophyta</taxon>
        <taxon>Embryophyta</taxon>
        <taxon>Tracheophyta</taxon>
        <taxon>Spermatophyta</taxon>
        <taxon>Magnoliopsida</taxon>
        <taxon>Liliopsida</taxon>
        <taxon>Poales</taxon>
        <taxon>Poaceae</taxon>
        <taxon>PACMAD clade</taxon>
        <taxon>Arundinoideae</taxon>
        <taxon>Arundineae</taxon>
        <taxon>Arundo</taxon>
    </lineage>
</organism>